<evidence type="ECO:0000313" key="10">
    <source>
        <dbReference type="EMBL" id="TVZ01900.1"/>
    </source>
</evidence>
<dbReference type="Proteomes" id="UP000460272">
    <property type="component" value="Unassembled WGS sequence"/>
</dbReference>
<evidence type="ECO:0000256" key="6">
    <source>
        <dbReference type="ARBA" id="ARBA00023136"/>
    </source>
</evidence>
<protein>
    <submittedName>
        <fullName evidence="10">DedA family protein</fullName>
    </submittedName>
</protein>
<evidence type="ECO:0000256" key="7">
    <source>
        <dbReference type="SAM" id="MobiDB-lite"/>
    </source>
</evidence>
<dbReference type="GO" id="GO:0005886">
    <property type="term" value="C:plasma membrane"/>
    <property type="evidence" value="ECO:0007669"/>
    <property type="project" value="UniProtKB-SubCell"/>
</dbReference>
<evidence type="ECO:0000256" key="1">
    <source>
        <dbReference type="ARBA" id="ARBA00004651"/>
    </source>
</evidence>
<dbReference type="PANTHER" id="PTHR42709">
    <property type="entry name" value="ALKALINE PHOSPHATASE LIKE PROTEIN"/>
    <property type="match status" value="1"/>
</dbReference>
<dbReference type="AlphaFoldDB" id="A0A6P2BSH6"/>
<accession>A0A6P2BSH6</accession>
<evidence type="ECO:0000256" key="3">
    <source>
        <dbReference type="ARBA" id="ARBA00022475"/>
    </source>
</evidence>
<evidence type="ECO:0000259" key="9">
    <source>
        <dbReference type="Pfam" id="PF09335"/>
    </source>
</evidence>
<comment type="similarity">
    <text evidence="2">Belongs to the DedA family.</text>
</comment>
<feature type="transmembrane region" description="Helical" evidence="8">
    <location>
        <begin position="135"/>
        <end position="158"/>
    </location>
</feature>
<dbReference type="Pfam" id="PF09335">
    <property type="entry name" value="VTT_dom"/>
    <property type="match status" value="1"/>
</dbReference>
<sequence length="221" mass="23440">MQHFISSYGYAAILLLMLAESACIPIPSELTMPFGGAIAAGAVAGVHLNLALVIVAGVVGNVLGSYLAWAAGRYGGEAATRRWSRFLGGRSGIERSQRWFDRYGGRAVFIGRLLPVVRTFISLPAGWARMRPVRFGVYTTAGCIPWIGGLAWAGYAAGANWQHVQRLVNGPAYAIAGLIGLLVIAGIVVVIVRRRKRPPAAQPGPADSSVPASSSNQRRTD</sequence>
<keyword evidence="5 8" id="KW-1133">Transmembrane helix</keyword>
<keyword evidence="11" id="KW-1185">Reference proteome</keyword>
<organism evidence="10 11">
    <name type="scientific">Trebonia kvetii</name>
    <dbReference type="NCBI Taxonomy" id="2480626"/>
    <lineage>
        <taxon>Bacteria</taxon>
        <taxon>Bacillati</taxon>
        <taxon>Actinomycetota</taxon>
        <taxon>Actinomycetes</taxon>
        <taxon>Streptosporangiales</taxon>
        <taxon>Treboniaceae</taxon>
        <taxon>Trebonia</taxon>
    </lineage>
</organism>
<evidence type="ECO:0000256" key="4">
    <source>
        <dbReference type="ARBA" id="ARBA00022692"/>
    </source>
</evidence>
<keyword evidence="3" id="KW-1003">Cell membrane</keyword>
<evidence type="ECO:0000256" key="2">
    <source>
        <dbReference type="ARBA" id="ARBA00010792"/>
    </source>
</evidence>
<feature type="compositionally biased region" description="Polar residues" evidence="7">
    <location>
        <begin position="210"/>
        <end position="221"/>
    </location>
</feature>
<feature type="transmembrane region" description="Helical" evidence="8">
    <location>
        <begin position="37"/>
        <end position="63"/>
    </location>
</feature>
<keyword evidence="6 8" id="KW-0472">Membrane</keyword>
<feature type="domain" description="VTT" evidence="9">
    <location>
        <begin position="38"/>
        <end position="155"/>
    </location>
</feature>
<proteinExistence type="inferred from homology"/>
<comment type="caution">
    <text evidence="10">The sequence shown here is derived from an EMBL/GenBank/DDBJ whole genome shotgun (WGS) entry which is preliminary data.</text>
</comment>
<comment type="subcellular location">
    <subcellularLocation>
        <location evidence="1">Cell membrane</location>
        <topology evidence="1">Multi-pass membrane protein</topology>
    </subcellularLocation>
</comment>
<dbReference type="InterPro" id="IPR051311">
    <property type="entry name" value="DedA_domain"/>
</dbReference>
<name>A0A6P2BSH6_9ACTN</name>
<evidence type="ECO:0000256" key="8">
    <source>
        <dbReference type="SAM" id="Phobius"/>
    </source>
</evidence>
<evidence type="ECO:0000313" key="11">
    <source>
        <dbReference type="Proteomes" id="UP000460272"/>
    </source>
</evidence>
<dbReference type="InterPro" id="IPR032816">
    <property type="entry name" value="VTT_dom"/>
</dbReference>
<gene>
    <name evidence="10" type="ORF">EAS64_31165</name>
</gene>
<evidence type="ECO:0000256" key="5">
    <source>
        <dbReference type="ARBA" id="ARBA00022989"/>
    </source>
</evidence>
<dbReference type="PANTHER" id="PTHR42709:SF6">
    <property type="entry name" value="UNDECAPRENYL PHOSPHATE TRANSPORTER A"/>
    <property type="match status" value="1"/>
</dbReference>
<feature type="transmembrane region" description="Helical" evidence="8">
    <location>
        <begin position="170"/>
        <end position="192"/>
    </location>
</feature>
<feature type="region of interest" description="Disordered" evidence="7">
    <location>
        <begin position="197"/>
        <end position="221"/>
    </location>
</feature>
<dbReference type="OrthoDB" id="9813426at2"/>
<keyword evidence="4 8" id="KW-0812">Transmembrane</keyword>
<reference evidence="10 11" key="1">
    <citation type="submission" date="2018-11" db="EMBL/GenBank/DDBJ databases">
        <title>Trebonia kvetii gen.nov., sp.nov., a novel acidophilic actinobacterium, and proposal of the new actinobacterial family Treboniaceae fam. nov.</title>
        <authorList>
            <person name="Rapoport D."/>
            <person name="Sagova-Mareckova M."/>
            <person name="Sedlacek I."/>
            <person name="Provaznik J."/>
            <person name="Kralova S."/>
            <person name="Pavlinic D."/>
            <person name="Benes V."/>
            <person name="Kopecky J."/>
        </authorList>
    </citation>
    <scope>NUCLEOTIDE SEQUENCE [LARGE SCALE GENOMIC DNA]</scope>
    <source>
        <strain evidence="10 11">15Tr583</strain>
    </source>
</reference>
<dbReference type="EMBL" id="RPFW01000006">
    <property type="protein sequence ID" value="TVZ01900.1"/>
    <property type="molecule type" value="Genomic_DNA"/>
</dbReference>